<accession>I8TQM5</accession>
<reference evidence="2" key="2">
    <citation type="submission" date="2015-02" db="EMBL/GenBank/DDBJ databases">
        <title>Complete Genome Sequence of Pelosinus fermentans JBW45.</title>
        <authorList>
            <person name="De Leon K.B."/>
            <person name="Utturkar S.M."/>
            <person name="Camilleri L.B."/>
            <person name="Arkin A.P."/>
            <person name="Fields M.W."/>
            <person name="Brown S.D."/>
            <person name="Wall J.D."/>
        </authorList>
    </citation>
    <scope>NUCLEOTIDE SEQUENCE [LARGE SCALE GENOMIC DNA]</scope>
    <source>
        <strain evidence="2">JBW45</strain>
    </source>
</reference>
<protein>
    <submittedName>
        <fullName evidence="1">Uncharacterized protein</fullName>
    </submittedName>
</protein>
<dbReference type="KEGG" id="pft:JBW_01567"/>
<evidence type="ECO:0000313" key="2">
    <source>
        <dbReference type="Proteomes" id="UP000005361"/>
    </source>
</evidence>
<reference evidence="1 2" key="1">
    <citation type="journal article" date="2015" name="Genome Announc.">
        <title>Complete Genome Sequence of Pelosinus fermentans JBW45, a Member of a Remarkably Competitive Group of Negativicutes in the Firmicutes Phylum.</title>
        <authorList>
            <person name="De Leon K.B."/>
            <person name="Utturkar S.M."/>
            <person name="Camilleri L.B."/>
            <person name="Elias D.A."/>
            <person name="Arkin A.P."/>
            <person name="Fields M.W."/>
            <person name="Brown S.D."/>
            <person name="Wall J.D."/>
        </authorList>
    </citation>
    <scope>NUCLEOTIDE SEQUENCE [LARGE SCALE GENOMIC DNA]</scope>
    <source>
        <strain evidence="1 2">JBW45</strain>
    </source>
</reference>
<dbReference type="RefSeq" id="WP_007959721.1">
    <property type="nucleotide sequence ID" value="NZ_CP010978.1"/>
</dbReference>
<organism evidence="1 2">
    <name type="scientific">Pelosinus fermentans JBW45</name>
    <dbReference type="NCBI Taxonomy" id="1192197"/>
    <lineage>
        <taxon>Bacteria</taxon>
        <taxon>Bacillati</taxon>
        <taxon>Bacillota</taxon>
        <taxon>Negativicutes</taxon>
        <taxon>Selenomonadales</taxon>
        <taxon>Sporomusaceae</taxon>
        <taxon>Pelosinus</taxon>
    </lineage>
</organism>
<dbReference type="STRING" id="1192197.JBW_01567"/>
<dbReference type="EMBL" id="CP010978">
    <property type="protein sequence ID" value="AJQ26917.1"/>
    <property type="molecule type" value="Genomic_DNA"/>
</dbReference>
<gene>
    <name evidence="1" type="ORF">JBW_01567</name>
</gene>
<dbReference type="HOGENOM" id="CLU_756158_0_0_9"/>
<dbReference type="OrthoDB" id="1633138at2"/>
<evidence type="ECO:0000313" key="1">
    <source>
        <dbReference type="EMBL" id="AJQ26917.1"/>
    </source>
</evidence>
<dbReference type="Proteomes" id="UP000005361">
    <property type="component" value="Chromosome"/>
</dbReference>
<name>I8TQM5_9FIRM</name>
<sequence length="366" mass="38972">MAKTATPSAKNMLLGAGKVFFDRWDNDGNPTGIRHLGNVPTFELNEEVTKITKKQSMYAAKTTYLEVVSEIKSTANITLEEFTPENLAMAFLGEEGVLLQTDESVSDEAYIASPGRIIQLKDAYNVSKVSIKPASTQVASISPAEAYGTTNTSNGTVTSSGTYSGTEDANYYIRITAAPTVAGTIAGCTFQWKKELAGAYSIDVTAGATAATLELGVKVLLAVTGSQTFVVGDMYKIVAMAPMTEYVEGKDFKTEASMLRAGLITIPATSSITEGQAVKVSYDRPAGAYPKIAMATVGSVEGYLLFAGDPTKGPAYNADMWHVNITPNGALGFIGDDTGSFQVTVSVLDDRENHPDEPLYRLIKLN</sequence>
<dbReference type="AlphaFoldDB" id="I8TQM5"/>
<proteinExistence type="predicted"/>